<sequence length="659" mass="73047">MLGICGSIRKPLIVTYQQSPCGPVIGAESFFGFFYPFGLFRVSVLKLKVGPALTATWTCHFLPQLRGFSSTLWKHQLELLHNSLTGELRSSGTPTQSLFPRMPLLQSPSFRALHRPPVSSSFWGKDLSSSCGGTLRLVSGAKKEKLRYDGGNVRLTVIAIANGSSSLKMNLNEYMVTLDKPLGIRFALSVDGKIFVHAIKRGSHAEKSRIIMVGDTLKKASDSSGGGLIEIKDSGNQIFGVLRKMMKEKAGSFSLVLERPYSPFPIQQLHLLSDLDILFNRGRVSVASWNKSILASDFQTSSESNGNSGFVMFSSKFLTSQGWKLMNDQNGHVQSQIQKNILAQPVSELVCIFSEEESGDGEWAHGNFPLDEYVKALDRSKGELYYNHSLGVRYSKITEQIYVGSCIQTEADVETLSNIAVSGTFLKEGDSYDMRKKLPFSVGLLLRLLKKNHRVFVTCTTGFDRSPACVVAYLHWMTDTSLHAAYNFVTGLHSCRPDRPAIAWATWDLIAMVEKGGHDGPATHAVTFVWNGHEGEDVNLVGDFTGNWKEPMKAIHKGGPRYEVEVRLPQGKYYYKYITNGQWRHSTASPAERDESGNVNNIIVIGDTASVRPSAQQQKKDANVVKVIERPLTENERFMLAKAARCVAFSVCPIRLTPK</sequence>
<name>A0A6A1V8I9_9ROSI</name>
<dbReference type="InterPro" id="IPR014756">
    <property type="entry name" value="Ig_E-set"/>
</dbReference>
<dbReference type="Gene3D" id="2.60.40.10">
    <property type="entry name" value="Immunoglobulins"/>
    <property type="match status" value="1"/>
</dbReference>
<feature type="domain" description="AMP-activated protein kinase glycogen-binding" evidence="2">
    <location>
        <begin position="526"/>
        <end position="607"/>
    </location>
</feature>
<evidence type="ECO:0000256" key="1">
    <source>
        <dbReference type="ARBA" id="ARBA00022912"/>
    </source>
</evidence>
<dbReference type="AlphaFoldDB" id="A0A6A1V8I9"/>
<dbReference type="SUPFAM" id="SSF81296">
    <property type="entry name" value="E set domains"/>
    <property type="match status" value="1"/>
</dbReference>
<dbReference type="Pfam" id="PF16561">
    <property type="entry name" value="AMPK1_CBM"/>
    <property type="match status" value="1"/>
</dbReference>
<dbReference type="GO" id="GO:0004721">
    <property type="term" value="F:phosphoprotein phosphatase activity"/>
    <property type="evidence" value="ECO:0007669"/>
    <property type="project" value="UniProtKB-KW"/>
</dbReference>
<keyword evidence="1" id="KW-0904">Protein phosphatase</keyword>
<dbReference type="GO" id="GO:0009507">
    <property type="term" value="C:chloroplast"/>
    <property type="evidence" value="ECO:0007669"/>
    <property type="project" value="TreeGrafter"/>
</dbReference>
<dbReference type="OrthoDB" id="273181at2759"/>
<dbReference type="InterPro" id="IPR013783">
    <property type="entry name" value="Ig-like_fold"/>
</dbReference>
<dbReference type="PANTHER" id="PTHR47661">
    <property type="entry name" value="PHOSPHOGLUCAN PHOSPHATASE LSF1, CHLOROPLASTIC"/>
    <property type="match status" value="1"/>
</dbReference>
<proteinExistence type="predicted"/>
<evidence type="ECO:0000313" key="4">
    <source>
        <dbReference type="Proteomes" id="UP000516437"/>
    </source>
</evidence>
<reference evidence="3 4" key="1">
    <citation type="journal article" date="2019" name="Plant Biotechnol. J.">
        <title>The red bayberry genome and genetic basis of sex determination.</title>
        <authorList>
            <person name="Jia H.M."/>
            <person name="Jia H.J."/>
            <person name="Cai Q.L."/>
            <person name="Wang Y."/>
            <person name="Zhao H.B."/>
            <person name="Yang W.F."/>
            <person name="Wang G.Y."/>
            <person name="Li Y.H."/>
            <person name="Zhan D.L."/>
            <person name="Shen Y.T."/>
            <person name="Niu Q.F."/>
            <person name="Chang L."/>
            <person name="Qiu J."/>
            <person name="Zhao L."/>
            <person name="Xie H.B."/>
            <person name="Fu W.Y."/>
            <person name="Jin J."/>
            <person name="Li X.W."/>
            <person name="Jiao Y."/>
            <person name="Zhou C.C."/>
            <person name="Tu T."/>
            <person name="Chai C.Y."/>
            <person name="Gao J.L."/>
            <person name="Fan L.J."/>
            <person name="van de Weg E."/>
            <person name="Wang J.Y."/>
            <person name="Gao Z.S."/>
        </authorList>
    </citation>
    <scope>NUCLEOTIDE SEQUENCE [LARGE SCALE GENOMIC DNA]</scope>
    <source>
        <tissue evidence="3">Leaves</tissue>
    </source>
</reference>
<protein>
    <submittedName>
        <fullName evidence="3">Phosphoglucan phosphatase LSF1, chloroplastic</fullName>
    </submittedName>
</protein>
<evidence type="ECO:0000313" key="3">
    <source>
        <dbReference type="EMBL" id="KAB1209172.1"/>
    </source>
</evidence>
<dbReference type="Proteomes" id="UP000516437">
    <property type="component" value="Chromosome 6"/>
</dbReference>
<dbReference type="InterPro" id="IPR032640">
    <property type="entry name" value="AMPK1_CBM"/>
</dbReference>
<dbReference type="GO" id="GO:0005983">
    <property type="term" value="P:starch catabolic process"/>
    <property type="evidence" value="ECO:0007669"/>
    <property type="project" value="TreeGrafter"/>
</dbReference>
<keyword evidence="4" id="KW-1185">Reference proteome</keyword>
<dbReference type="Gene3D" id="3.90.190.10">
    <property type="entry name" value="Protein tyrosine phosphatase superfamily"/>
    <property type="match status" value="1"/>
</dbReference>
<dbReference type="PANTHER" id="PTHR47661:SF2">
    <property type="entry name" value="PHOSPHOGLUCAN PHOSPHATASE LSF1, CHLOROPLASTIC"/>
    <property type="match status" value="1"/>
</dbReference>
<dbReference type="SUPFAM" id="SSF52799">
    <property type="entry name" value="(Phosphotyrosine protein) phosphatases II"/>
    <property type="match status" value="1"/>
</dbReference>
<keyword evidence="1" id="KW-0378">Hydrolase</keyword>
<accession>A0A6A1V8I9</accession>
<dbReference type="InterPro" id="IPR029021">
    <property type="entry name" value="Prot-tyrosine_phosphatase-like"/>
</dbReference>
<organism evidence="3 4">
    <name type="scientific">Morella rubra</name>
    <name type="common">Chinese bayberry</name>
    <dbReference type="NCBI Taxonomy" id="262757"/>
    <lineage>
        <taxon>Eukaryota</taxon>
        <taxon>Viridiplantae</taxon>
        <taxon>Streptophyta</taxon>
        <taxon>Embryophyta</taxon>
        <taxon>Tracheophyta</taxon>
        <taxon>Spermatophyta</taxon>
        <taxon>Magnoliopsida</taxon>
        <taxon>eudicotyledons</taxon>
        <taxon>Gunneridae</taxon>
        <taxon>Pentapetalae</taxon>
        <taxon>rosids</taxon>
        <taxon>fabids</taxon>
        <taxon>Fagales</taxon>
        <taxon>Myricaceae</taxon>
        <taxon>Morella</taxon>
    </lineage>
</organism>
<dbReference type="GO" id="GO:0043036">
    <property type="term" value="C:starch grain"/>
    <property type="evidence" value="ECO:0007669"/>
    <property type="project" value="TreeGrafter"/>
</dbReference>
<gene>
    <name evidence="3" type="ORF">CJ030_MR6G015598</name>
</gene>
<dbReference type="EMBL" id="RXIC02000024">
    <property type="protein sequence ID" value="KAB1209172.1"/>
    <property type="molecule type" value="Genomic_DNA"/>
</dbReference>
<evidence type="ECO:0000259" key="2">
    <source>
        <dbReference type="Pfam" id="PF16561"/>
    </source>
</evidence>
<comment type="caution">
    <text evidence="3">The sequence shown here is derived from an EMBL/GenBank/DDBJ whole genome shotgun (WGS) entry which is preliminary data.</text>
</comment>
<dbReference type="CDD" id="cd02859">
    <property type="entry name" value="E_set_AMPKbeta_like_N"/>
    <property type="match status" value="1"/>
</dbReference>